<keyword evidence="3" id="KW-1185">Reference proteome</keyword>
<reference evidence="1 3" key="1">
    <citation type="submission" date="2024-07" db="EMBL/GenBank/DDBJ databases">
        <authorList>
            <person name="Akdeniz Z."/>
        </authorList>
    </citation>
    <scope>NUCLEOTIDE SEQUENCE [LARGE SCALE GENOMIC DNA]</scope>
</reference>
<accession>A0ABP1GFG7</accession>
<name>A0ABP1GFG7_9EUKA</name>
<sequence length="110" mass="12733">MQITSVLKNNKLQRGVHHSNTKYIKDEQSITTNSFDTKNTNDTSQFQTISKLMGMQTQIPAAIKDLCNMYDILCKYEDNIMILTQNINVMQKNQVKLKRMCQKQCIDLGK</sequence>
<evidence type="ECO:0000313" key="1">
    <source>
        <dbReference type="EMBL" id="CAL5970855.1"/>
    </source>
</evidence>
<protein>
    <submittedName>
        <fullName evidence="1">Hypothetical_protein</fullName>
    </submittedName>
</protein>
<evidence type="ECO:0000313" key="3">
    <source>
        <dbReference type="Proteomes" id="UP001642409"/>
    </source>
</evidence>
<dbReference type="EMBL" id="CAXDID020000002">
    <property type="protein sequence ID" value="CAL5970858.1"/>
    <property type="molecule type" value="Genomic_DNA"/>
</dbReference>
<evidence type="ECO:0000313" key="2">
    <source>
        <dbReference type="EMBL" id="CAL5970858.1"/>
    </source>
</evidence>
<organism evidence="1 3">
    <name type="scientific">Hexamita inflata</name>
    <dbReference type="NCBI Taxonomy" id="28002"/>
    <lineage>
        <taxon>Eukaryota</taxon>
        <taxon>Metamonada</taxon>
        <taxon>Diplomonadida</taxon>
        <taxon>Hexamitidae</taxon>
        <taxon>Hexamitinae</taxon>
        <taxon>Hexamita</taxon>
    </lineage>
</organism>
<comment type="caution">
    <text evidence="1">The sequence shown here is derived from an EMBL/GenBank/DDBJ whole genome shotgun (WGS) entry which is preliminary data.</text>
</comment>
<proteinExistence type="predicted"/>
<dbReference type="EMBL" id="CAXDID020000002">
    <property type="protein sequence ID" value="CAL5970855.1"/>
    <property type="molecule type" value="Genomic_DNA"/>
</dbReference>
<dbReference type="Proteomes" id="UP001642409">
    <property type="component" value="Unassembled WGS sequence"/>
</dbReference>
<gene>
    <name evidence="1" type="ORF">HINF_LOCUS795</name>
    <name evidence="2" type="ORF">HINF_LOCUS798</name>
</gene>